<dbReference type="PROSITE" id="PS00012">
    <property type="entry name" value="PHOSPHOPANTETHEINE"/>
    <property type="match status" value="1"/>
</dbReference>
<organism evidence="6 7">
    <name type="scientific">Streptomyces alkaliterrae</name>
    <dbReference type="NCBI Taxonomy" id="2213162"/>
    <lineage>
        <taxon>Bacteria</taxon>
        <taxon>Bacillati</taxon>
        <taxon>Actinomycetota</taxon>
        <taxon>Actinomycetes</taxon>
        <taxon>Kitasatosporales</taxon>
        <taxon>Streptomycetaceae</taxon>
        <taxon>Streptomyces</taxon>
    </lineage>
</organism>
<dbReference type="SMART" id="SM00823">
    <property type="entry name" value="PKS_PP"/>
    <property type="match status" value="1"/>
</dbReference>
<dbReference type="GO" id="GO:0044550">
    <property type="term" value="P:secondary metabolite biosynthetic process"/>
    <property type="evidence" value="ECO:0007669"/>
    <property type="project" value="TreeGrafter"/>
</dbReference>
<evidence type="ECO:0000313" key="6">
    <source>
        <dbReference type="EMBL" id="MBB1253074.1"/>
    </source>
</evidence>
<dbReference type="Gene3D" id="3.30.559.10">
    <property type="entry name" value="Chloramphenicol acetyltransferase-like domain"/>
    <property type="match status" value="1"/>
</dbReference>
<evidence type="ECO:0000259" key="5">
    <source>
        <dbReference type="PROSITE" id="PS50075"/>
    </source>
</evidence>
<feature type="region of interest" description="Disordered" evidence="4">
    <location>
        <begin position="69"/>
        <end position="89"/>
    </location>
</feature>
<dbReference type="InterPro" id="IPR042099">
    <property type="entry name" value="ANL_N_sf"/>
</dbReference>
<dbReference type="GO" id="GO:0031177">
    <property type="term" value="F:phosphopantetheine binding"/>
    <property type="evidence" value="ECO:0007669"/>
    <property type="project" value="InterPro"/>
</dbReference>
<protein>
    <submittedName>
        <fullName evidence="6">AMP-binding protein</fullName>
    </submittedName>
</protein>
<dbReference type="PROSITE" id="PS50075">
    <property type="entry name" value="CARRIER"/>
    <property type="match status" value="1"/>
</dbReference>
<keyword evidence="3" id="KW-0597">Phosphoprotein</keyword>
<dbReference type="InterPro" id="IPR025110">
    <property type="entry name" value="AMP-bd_C"/>
</dbReference>
<dbReference type="Pfam" id="PF00550">
    <property type="entry name" value="PP-binding"/>
    <property type="match status" value="1"/>
</dbReference>
<dbReference type="GO" id="GO:0008610">
    <property type="term" value="P:lipid biosynthetic process"/>
    <property type="evidence" value="ECO:0007669"/>
    <property type="project" value="UniProtKB-ARBA"/>
</dbReference>
<dbReference type="InterPro" id="IPR000873">
    <property type="entry name" value="AMP-dep_synth/lig_dom"/>
</dbReference>
<comment type="cofactor">
    <cofactor evidence="1">
        <name>pantetheine 4'-phosphate</name>
        <dbReference type="ChEBI" id="CHEBI:47942"/>
    </cofactor>
</comment>
<dbReference type="PANTHER" id="PTHR45527:SF1">
    <property type="entry name" value="FATTY ACID SYNTHASE"/>
    <property type="match status" value="1"/>
</dbReference>
<dbReference type="GO" id="GO:0017000">
    <property type="term" value="P:antibiotic biosynthetic process"/>
    <property type="evidence" value="ECO:0007669"/>
    <property type="project" value="UniProtKB-ARBA"/>
</dbReference>
<accession>A0A7W3ZLP6</accession>
<dbReference type="GO" id="GO:0043041">
    <property type="term" value="P:amino acid activation for nonribosomal peptide biosynthetic process"/>
    <property type="evidence" value="ECO:0007669"/>
    <property type="project" value="TreeGrafter"/>
</dbReference>
<dbReference type="InterPro" id="IPR006162">
    <property type="entry name" value="Ppantetheine_attach_site"/>
</dbReference>
<dbReference type="Pfam" id="PF00668">
    <property type="entry name" value="Condensation"/>
    <property type="match status" value="1"/>
</dbReference>
<dbReference type="Pfam" id="PF00501">
    <property type="entry name" value="AMP-binding"/>
    <property type="match status" value="1"/>
</dbReference>
<dbReference type="AlphaFoldDB" id="A0A7W3ZLP6"/>
<feature type="domain" description="Carrier" evidence="5">
    <location>
        <begin position="993"/>
        <end position="1067"/>
    </location>
</feature>
<name>A0A7W3ZLP6_9ACTN</name>
<evidence type="ECO:0000256" key="4">
    <source>
        <dbReference type="SAM" id="MobiDB-lite"/>
    </source>
</evidence>
<evidence type="ECO:0000256" key="1">
    <source>
        <dbReference type="ARBA" id="ARBA00001957"/>
    </source>
</evidence>
<dbReference type="SUPFAM" id="SSF56801">
    <property type="entry name" value="Acetyl-CoA synthetase-like"/>
    <property type="match status" value="1"/>
</dbReference>
<dbReference type="SUPFAM" id="SSF47336">
    <property type="entry name" value="ACP-like"/>
    <property type="match status" value="1"/>
</dbReference>
<reference evidence="7" key="1">
    <citation type="submission" date="2020-05" db="EMBL/GenBank/DDBJ databases">
        <title>Classification of alakaliphilic streptomycetes isolated from an alkaline soil next to Lonar Crater, India and a proposal for the recognition of Streptomyces alkaliterrae sp. nov.</title>
        <authorList>
            <person name="Golinska P."/>
        </authorList>
    </citation>
    <scope>NUCLEOTIDE SEQUENCE [LARGE SCALE GENOMIC DNA]</scope>
    <source>
        <strain evidence="7">OF3</strain>
    </source>
</reference>
<feature type="compositionally biased region" description="Low complexity" evidence="4">
    <location>
        <begin position="1063"/>
        <end position="1076"/>
    </location>
</feature>
<evidence type="ECO:0000313" key="7">
    <source>
        <dbReference type="Proteomes" id="UP000525686"/>
    </source>
</evidence>
<keyword evidence="2" id="KW-0596">Phosphopantetheine</keyword>
<gene>
    <name evidence="6" type="ORF">H3146_06780</name>
</gene>
<dbReference type="InterPro" id="IPR023213">
    <property type="entry name" value="CAT-like_dom_sf"/>
</dbReference>
<dbReference type="InterPro" id="IPR009081">
    <property type="entry name" value="PP-bd_ACP"/>
</dbReference>
<feature type="compositionally biased region" description="Basic residues" evidence="4">
    <location>
        <begin position="1092"/>
        <end position="1104"/>
    </location>
</feature>
<dbReference type="GO" id="GO:0005737">
    <property type="term" value="C:cytoplasm"/>
    <property type="evidence" value="ECO:0007669"/>
    <property type="project" value="TreeGrafter"/>
</dbReference>
<proteinExistence type="predicted"/>
<dbReference type="InterPro" id="IPR001242">
    <property type="entry name" value="Condensation_dom"/>
</dbReference>
<feature type="region of interest" description="Disordered" evidence="4">
    <location>
        <begin position="685"/>
        <end position="707"/>
    </location>
</feature>
<dbReference type="Pfam" id="PF13193">
    <property type="entry name" value="AMP-binding_C"/>
    <property type="match status" value="1"/>
</dbReference>
<dbReference type="InterPro" id="IPR020806">
    <property type="entry name" value="PKS_PP-bd"/>
</dbReference>
<evidence type="ECO:0000256" key="2">
    <source>
        <dbReference type="ARBA" id="ARBA00022450"/>
    </source>
</evidence>
<dbReference type="GO" id="GO:0003824">
    <property type="term" value="F:catalytic activity"/>
    <property type="evidence" value="ECO:0007669"/>
    <property type="project" value="InterPro"/>
</dbReference>
<dbReference type="Gene3D" id="3.30.300.30">
    <property type="match status" value="1"/>
</dbReference>
<feature type="region of interest" description="Disordered" evidence="4">
    <location>
        <begin position="975"/>
        <end position="996"/>
    </location>
</feature>
<dbReference type="EMBL" id="JABJWZ010000037">
    <property type="protein sequence ID" value="MBB1253074.1"/>
    <property type="molecule type" value="Genomic_DNA"/>
</dbReference>
<dbReference type="Gene3D" id="3.40.50.12780">
    <property type="entry name" value="N-terminal domain of ligase-like"/>
    <property type="match status" value="1"/>
</dbReference>
<dbReference type="Gene3D" id="1.10.1200.10">
    <property type="entry name" value="ACP-like"/>
    <property type="match status" value="1"/>
</dbReference>
<dbReference type="SUPFAM" id="SSF52777">
    <property type="entry name" value="CoA-dependent acyltransferases"/>
    <property type="match status" value="2"/>
</dbReference>
<dbReference type="PANTHER" id="PTHR45527">
    <property type="entry name" value="NONRIBOSOMAL PEPTIDE SYNTHETASE"/>
    <property type="match status" value="1"/>
</dbReference>
<dbReference type="InterPro" id="IPR036736">
    <property type="entry name" value="ACP-like_sf"/>
</dbReference>
<dbReference type="InterPro" id="IPR045851">
    <property type="entry name" value="AMP-bd_C_sf"/>
</dbReference>
<feature type="region of interest" description="Disordered" evidence="4">
    <location>
        <begin position="1063"/>
        <end position="1104"/>
    </location>
</feature>
<evidence type="ECO:0000256" key="3">
    <source>
        <dbReference type="ARBA" id="ARBA00022553"/>
    </source>
</evidence>
<dbReference type="Proteomes" id="UP000525686">
    <property type="component" value="Unassembled WGS sequence"/>
</dbReference>
<dbReference type="Gene3D" id="3.30.559.30">
    <property type="entry name" value="Nonribosomal peptide synthetase, condensation domain"/>
    <property type="match status" value="1"/>
</dbReference>
<comment type="caution">
    <text evidence="6">The sequence shown here is derived from an EMBL/GenBank/DDBJ whole genome shotgun (WGS) entry which is preliminary data.</text>
</comment>
<dbReference type="CDD" id="cd19531">
    <property type="entry name" value="LCL_NRPS-like"/>
    <property type="match status" value="1"/>
</dbReference>
<sequence>MTAADKNPVPSLPLTPAQRRLWALAQLRPNDPFFSIPFAVEIDGPLNEAALGRALDELVRRHPALRTRIGHDDGYGEPVQRTAPPAGVPSLAPRATSVSESEATAVAAEFAAQPFDVDGGGLLRVRLLRLDDTGHRLLVAVHHLVFDGASLALFVSELAVLYETFASDGERPTGLPEPVDYGAYLAARTVRDQADRPENLRYWTERLAGAPELVELPLTRLRRPGAGHGGGRRTAVIPREVVEPLRRLARKRRCSLYMVLKAATDVVLGGYGTTDVLTGAAVSGRDTVESAGIIGYLTRPVVLRADLSDDPTFDELLGRVRADLLDALDHADLPFDDVMDTLGVRRDAGHHPVYQVTYTHQPAAPVHRAGRVVFRAEELRLPTMKTDLSIDTVERADGALFALVDHRTDLLDAAAADLLLTRLRTVLERVAADPAARASALRRPSDEERRRLLGEWGAPAAVAASREPSQTVSALLAERAAATPEAIAVTAGPDSWTHRRLDAAATALAARLRDLKVGPEVPVGVCAPHSFALVAAHLAVWKAGGLCVPLDAALPAFQLRLAIADAGLDTVLADPDAAALLDHTQVRVVELDDHAWPFDPATTGIGTTSDPAGPRNAALLLRTAGATGEPLEVVVEHRQLVSRLRWACRRLPADALAAMVPLGSPDASGAVVELFAPLAAGGRLVLPPGRPADAPERSPGEADPCGAVLSPAQLAEPPEGVDRHAVTHAVTVGEPVAAAQVRAARRHGLREIHQLYTAAETAGPCLGGPLDLDGEQDTTRPETAPLGAPADAAVHVLGRDGELVSPGVVGELHIGGAAVTRGYLGRPGLTADRFRPDPFASEPGSRLFNTGDLARHTPDGRLEFVARAEEWVRVPGGARVALPDVRAALLDHPDVAHAAVAAQLDGAGDALLYAAAEPRLGAALDVEALRRHLAERLPDHARPARLELLTRLPSLPGGRLDRAALVTAIEKATEQRAVAGQTADRSPGQTPAPPTDATEALVAAAWEEVLGRPVGPDTGFFDAGGNSLLLIRLRDRLRAASGRRVEAADLFRHPTVRAMSALLAAPPAADPPAESGGSDRGRARRGALSGRARARTTPTHRRTR</sequence>